<reference evidence="1 2" key="1">
    <citation type="journal article" date="2022" name="DNA Res.">
        <title>Chromosomal-level genome assembly of the orchid tree Bauhinia variegata (Leguminosae; Cercidoideae) supports the allotetraploid origin hypothesis of Bauhinia.</title>
        <authorList>
            <person name="Zhong Y."/>
            <person name="Chen Y."/>
            <person name="Zheng D."/>
            <person name="Pang J."/>
            <person name="Liu Y."/>
            <person name="Luo S."/>
            <person name="Meng S."/>
            <person name="Qian L."/>
            <person name="Wei D."/>
            <person name="Dai S."/>
            <person name="Zhou R."/>
        </authorList>
    </citation>
    <scope>NUCLEOTIDE SEQUENCE [LARGE SCALE GENOMIC DNA]</scope>
    <source>
        <tissue evidence="1">Leaf</tissue>
    </source>
</reference>
<keyword evidence="2" id="KW-1185">Reference proteome</keyword>
<comment type="caution">
    <text evidence="1">The sequence shown here is derived from an EMBL/GenBank/DDBJ whole genome shotgun (WGS) entry which is preliminary data.</text>
</comment>
<dbReference type="Proteomes" id="UP000828941">
    <property type="component" value="Chromosome 8"/>
</dbReference>
<accession>A0ACB9MWV3</accession>
<name>A0ACB9MWV3_BAUVA</name>
<protein>
    <submittedName>
        <fullName evidence="1">Uncharacterized protein</fullName>
    </submittedName>
</protein>
<organism evidence="1 2">
    <name type="scientific">Bauhinia variegata</name>
    <name type="common">Purple orchid tree</name>
    <name type="synonym">Phanera variegata</name>
    <dbReference type="NCBI Taxonomy" id="167791"/>
    <lineage>
        <taxon>Eukaryota</taxon>
        <taxon>Viridiplantae</taxon>
        <taxon>Streptophyta</taxon>
        <taxon>Embryophyta</taxon>
        <taxon>Tracheophyta</taxon>
        <taxon>Spermatophyta</taxon>
        <taxon>Magnoliopsida</taxon>
        <taxon>eudicotyledons</taxon>
        <taxon>Gunneridae</taxon>
        <taxon>Pentapetalae</taxon>
        <taxon>rosids</taxon>
        <taxon>fabids</taxon>
        <taxon>Fabales</taxon>
        <taxon>Fabaceae</taxon>
        <taxon>Cercidoideae</taxon>
        <taxon>Cercideae</taxon>
        <taxon>Bauhiniinae</taxon>
        <taxon>Bauhinia</taxon>
    </lineage>
</organism>
<sequence>MDQLYFDAMAICGTVGYPNIFLTFTCNPKWPEVKRLLDPARLKPEDRPDIISRIFKIKLDHLMSDLKTNQVFGKIIANVYTIEFQKRGLPHAHIVIFLQASDKFLAPNDIDKIISAKIPNPTEDKELYDLVKNHMIHGPCGRFNPHAPLYRRRNTSIFIEKNNVIFDNRHVVPYNATLLKRYQAHINVEWCNQGASIKYLFKYINKGYDRVTATLHTSLENQHDEIKSYLDCIYVSPCEGCWRIFGFSIHLRYLAVERLYFHLLGQHNVIFYDDDTITYVLAKPTIKDSMFTAWMEANRSYLEGKELTCLYQNLCMFVKREFRSGENMERKLVGWFGFPPLQVVVFGGDFRQILPVVPRGSRSDIVFSSLNSSSLWYVVDQLNEKVLKSVLGQEKEYLSSDKADIDNNSDIPSEVLTTEFLNSLTTSGLPNHKIILKIGVPIMLLRNTDQTQGLCNGTRLIITNLADHVIEAKTMSTNAGGLKVYISRMSLSPSQSPWPFRMIRRQFPIVVSYAMTINKSQGQSLAHVGIYLPKSVFNHGQLYVALSRVQRRDGLKLLIHDKEGRSINKTTNLARLFSRKFLSSFSHCPPRYRWLCSVEMPALAQGGPGNSTGSHRSGKLSNEDRNRQADFSSRRQRILQQRKSLPIAPVEKRLVEEVRKNDTLIIVGETGSGKTTQIPQFLFDAGFCHDGKVIGITQPRRVAAVTVAKRVAEECGVALGQKVGYSIRFDDATSSSTRIKYMTDGLLLREALLDPFLSKYSVIIVDEAHERTVHTDVLLGLLKNVQLARSNSVGGGSGLDFGNKNVKSVISLEKENNGHCSNFLGKQHSGKYAPLKLIIMSASLDARAFSEYFGGAKSVHVQGRQFPVDIYYTHHAEPDYLDAALITIFQIHLEEGPGDILVFLTGQEEIESVERLINEQLKQLAEASRKLLTVPIFAALPSEQQMRVFAPASSGFRKVVLATNIAETSVTIPGIKYVIDPGFVKARSYDPGKGMESLIIVPTSKSQALQRSGRAGREGPGKCFRLYPENEFEKLEDSTKPEIKRSNLSNVILQLKALGVDDILGFDFIEKPPRAAIIKSLEQLFLLGALTDDCQLSDPVGHQMARLPLDPVYSKALILASQFNCLEEMLITVAMLSVESIFYAPRDKLEEARTAMKHFSDPEGDHLTLIKVYRASDEFLERKMGIDKEKSEKALRKWCKENFINSRSLRHARDIHSQIRGHVEQMGLNIVSCGDDMLQYRRCLAASFFLNAALKQPGGTYRALASGQVVQIHPSSVLFRQKPECIIFNELFQTNHKYVRNITRIDYLWLTELAPQYYSAHN</sequence>
<dbReference type="EMBL" id="CM039433">
    <property type="protein sequence ID" value="KAI4328559.1"/>
    <property type="molecule type" value="Genomic_DNA"/>
</dbReference>
<evidence type="ECO:0000313" key="2">
    <source>
        <dbReference type="Proteomes" id="UP000828941"/>
    </source>
</evidence>
<evidence type="ECO:0000313" key="1">
    <source>
        <dbReference type="EMBL" id="KAI4328559.1"/>
    </source>
</evidence>
<proteinExistence type="predicted"/>
<gene>
    <name evidence="1" type="ORF">L6164_020903</name>
</gene>